<evidence type="ECO:0000259" key="2">
    <source>
        <dbReference type="Pfam" id="PF13435"/>
    </source>
</evidence>
<feature type="signal peptide" evidence="1">
    <location>
        <begin position="1"/>
        <end position="24"/>
    </location>
</feature>
<dbReference type="EMBL" id="NJBN01000011">
    <property type="protein sequence ID" value="TKJ37976.1"/>
    <property type="molecule type" value="Genomic_DNA"/>
</dbReference>
<dbReference type="SUPFAM" id="SSF48695">
    <property type="entry name" value="Multiheme cytochromes"/>
    <property type="match status" value="1"/>
</dbReference>
<comment type="caution">
    <text evidence="3">The sequence shown here is derived from an EMBL/GenBank/DDBJ whole genome shotgun (WGS) entry which is preliminary data.</text>
</comment>
<dbReference type="InterPro" id="IPR023155">
    <property type="entry name" value="Cyt_c-552/4"/>
</dbReference>
<accession>A0A532USS8</accession>
<sequence length="172" mass="18834">MKRIISVVILCLAVSLSAASLSFAQHSYTGIKSCKMCHKGEKKGMIYEKWASSKHAQATEIIKAEGEGENELCLKCHSTGYGAGGYDPSAENREKFAGVGCEACHGPGKDYKESSIMKDHDAAIAAGLIVPDEKTCIGCHNDSYHEDSEFDYAERWLLIEHKVPEKTEESTE</sequence>
<gene>
    <name evidence="3" type="ORF">CEE37_13520</name>
</gene>
<dbReference type="InterPro" id="IPR036280">
    <property type="entry name" value="Multihaem_cyt_sf"/>
</dbReference>
<evidence type="ECO:0000313" key="4">
    <source>
        <dbReference type="Proteomes" id="UP000319619"/>
    </source>
</evidence>
<feature type="chain" id="PRO_5022079194" evidence="1">
    <location>
        <begin position="25"/>
        <end position="172"/>
    </location>
</feature>
<dbReference type="AlphaFoldDB" id="A0A532USS8"/>
<evidence type="ECO:0000256" key="1">
    <source>
        <dbReference type="SAM" id="SignalP"/>
    </source>
</evidence>
<name>A0A532USS8_UNCL8</name>
<keyword evidence="1" id="KW-0732">Signal</keyword>
<proteinExistence type="predicted"/>
<feature type="domain" description="Cytochrome c-552/4" evidence="2">
    <location>
        <begin position="33"/>
        <end position="106"/>
    </location>
</feature>
<protein>
    <submittedName>
        <fullName evidence="3">Cytochrome C554</fullName>
    </submittedName>
</protein>
<dbReference type="Gene3D" id="1.10.1130.10">
    <property type="entry name" value="Flavocytochrome C3, Chain A"/>
    <property type="match status" value="1"/>
</dbReference>
<dbReference type="Pfam" id="PF13435">
    <property type="entry name" value="Cytochrome_C554"/>
    <property type="match status" value="1"/>
</dbReference>
<organism evidence="3 4">
    <name type="scientific">candidate division LCP-89 bacterium B3_LCP</name>
    <dbReference type="NCBI Taxonomy" id="2012998"/>
    <lineage>
        <taxon>Bacteria</taxon>
        <taxon>Pseudomonadati</taxon>
        <taxon>Bacteria division LCP-89</taxon>
    </lineage>
</organism>
<evidence type="ECO:0000313" key="3">
    <source>
        <dbReference type="EMBL" id="TKJ37976.1"/>
    </source>
</evidence>
<reference evidence="3 4" key="1">
    <citation type="submission" date="2017-06" db="EMBL/GenBank/DDBJ databases">
        <title>Novel microbial phyla capable of carbon fixation and sulfur reduction in deep-sea sediments.</title>
        <authorList>
            <person name="Huang J."/>
            <person name="Baker B."/>
            <person name="Wang Y."/>
        </authorList>
    </citation>
    <scope>NUCLEOTIDE SEQUENCE [LARGE SCALE GENOMIC DNA]</scope>
    <source>
        <strain evidence="3">B3_LCP</strain>
    </source>
</reference>
<dbReference type="Proteomes" id="UP000319619">
    <property type="component" value="Unassembled WGS sequence"/>
</dbReference>